<feature type="compositionally biased region" description="Basic and acidic residues" evidence="1">
    <location>
        <begin position="39"/>
        <end position="54"/>
    </location>
</feature>
<feature type="transmembrane region" description="Helical" evidence="2">
    <location>
        <begin position="91"/>
        <end position="112"/>
    </location>
</feature>
<reference evidence="3" key="1">
    <citation type="submission" date="2021-01" db="EMBL/GenBank/DDBJ databases">
        <authorList>
            <person name="Kaushik A."/>
        </authorList>
    </citation>
    <scope>NUCLEOTIDE SEQUENCE</scope>
    <source>
        <strain evidence="3">AG4-R118</strain>
    </source>
</reference>
<feature type="compositionally biased region" description="Polar residues" evidence="1">
    <location>
        <begin position="12"/>
        <end position="26"/>
    </location>
</feature>
<gene>
    <name evidence="3" type="ORF">RDB_LOCUS40134</name>
</gene>
<evidence type="ECO:0000313" key="4">
    <source>
        <dbReference type="Proteomes" id="UP000663888"/>
    </source>
</evidence>
<comment type="caution">
    <text evidence="3">The sequence shown here is derived from an EMBL/GenBank/DDBJ whole genome shotgun (WGS) entry which is preliminary data.</text>
</comment>
<evidence type="ECO:0000256" key="1">
    <source>
        <dbReference type="SAM" id="MobiDB-lite"/>
    </source>
</evidence>
<keyword evidence="2" id="KW-0472">Membrane</keyword>
<accession>A0A8H3AN78</accession>
<evidence type="ECO:0000256" key="2">
    <source>
        <dbReference type="SAM" id="Phobius"/>
    </source>
</evidence>
<evidence type="ECO:0008006" key="5">
    <source>
        <dbReference type="Google" id="ProtNLM"/>
    </source>
</evidence>
<organism evidence="3 4">
    <name type="scientific">Rhizoctonia solani</name>
    <dbReference type="NCBI Taxonomy" id="456999"/>
    <lineage>
        <taxon>Eukaryota</taxon>
        <taxon>Fungi</taxon>
        <taxon>Dikarya</taxon>
        <taxon>Basidiomycota</taxon>
        <taxon>Agaricomycotina</taxon>
        <taxon>Agaricomycetes</taxon>
        <taxon>Cantharellales</taxon>
        <taxon>Ceratobasidiaceae</taxon>
        <taxon>Rhizoctonia</taxon>
    </lineage>
</organism>
<keyword evidence="2" id="KW-1133">Transmembrane helix</keyword>
<feature type="region of interest" description="Disordered" evidence="1">
    <location>
        <begin position="1"/>
        <end position="57"/>
    </location>
</feature>
<name>A0A8H3AN78_9AGAM</name>
<feature type="region of interest" description="Disordered" evidence="1">
    <location>
        <begin position="117"/>
        <end position="164"/>
    </location>
</feature>
<dbReference type="AlphaFoldDB" id="A0A8H3AN78"/>
<dbReference type="EMBL" id="CAJMWX010000845">
    <property type="protein sequence ID" value="CAE6434721.1"/>
    <property type="molecule type" value="Genomic_DNA"/>
</dbReference>
<evidence type="ECO:0000313" key="3">
    <source>
        <dbReference type="EMBL" id="CAE6434721.1"/>
    </source>
</evidence>
<proteinExistence type="predicted"/>
<feature type="compositionally biased region" description="Pro residues" evidence="1">
    <location>
        <begin position="133"/>
        <end position="164"/>
    </location>
</feature>
<dbReference type="Proteomes" id="UP000663888">
    <property type="component" value="Unassembled WGS sequence"/>
</dbReference>
<keyword evidence="2" id="KW-0812">Transmembrane</keyword>
<protein>
    <recommendedName>
        <fullName evidence="5">Transmembrane protein</fullName>
    </recommendedName>
</protein>
<sequence>MILDVESPPKSPASSGPTVRQISGPSVNRMPVSYATFPDTRHETQRTNHEENSETRPLIYQTSQPIYDDTEPPAYEDINVLPKASAAQNRFWTRCVAVLLVIVIICSTFYSYDFGKLGRPIRTPNTPGEPTKRPPPSQPSNPNQPAPPTSSPSPPIPSLPPLPPIYNLPNSHTMPFITPKKGRIDLCRPWAYMSKPGIRPSLSDNRPIDKLVYTVPTLDPVHLETSAICLTSKGTSGSCENYDDTYDSIAGKLQVIGADVELPQIEVTIQHGSEAGLDSTAVCLMKKPDENGKDRWVLGLYAWRDPTASDRDALLISMSIVVTLPRNQAHNFSTRLNYFAQVIGPEAKTDANTLVFDSLRARLGQRGALVIRNVTAAEIQTTAFEDTQYVSETRVTKSIQMRSDSGMIGCLVTLVQTEGAPPVQMGVQSVIGAVSAQATLEYPPQLSSPPQYNVDIYSKFSPTMALIKDPWGTNLLRQNPRVAPILFPIIRINVTSHLSVAQASVPPTFYGSLDLVSKHAAIVAIDHAKDLLGRTVSYEPTSTGYQGRVHWAGTGNNREETGFVSATTEYASARLLFLGLDDDNITDWPRGEDSAAFGRLA</sequence>